<evidence type="ECO:0000259" key="9">
    <source>
        <dbReference type="PROSITE" id="PS50885"/>
    </source>
</evidence>
<evidence type="ECO:0000259" key="8">
    <source>
        <dbReference type="PROSITE" id="PS50111"/>
    </source>
</evidence>
<keyword evidence="7" id="KW-0812">Transmembrane</keyword>
<proteinExistence type="inferred from homology"/>
<dbReference type="PROSITE" id="PS50885">
    <property type="entry name" value="HAMP"/>
    <property type="match status" value="1"/>
</dbReference>
<keyword evidence="11" id="KW-1185">Reference proteome</keyword>
<dbReference type="PANTHER" id="PTHR32089">
    <property type="entry name" value="METHYL-ACCEPTING CHEMOTAXIS PROTEIN MCPB"/>
    <property type="match status" value="1"/>
</dbReference>
<dbReference type="GO" id="GO:0005886">
    <property type="term" value="C:plasma membrane"/>
    <property type="evidence" value="ECO:0007669"/>
    <property type="project" value="UniProtKB-SubCell"/>
</dbReference>
<evidence type="ECO:0000256" key="5">
    <source>
        <dbReference type="ARBA" id="ARBA00029447"/>
    </source>
</evidence>
<reference evidence="10 11" key="1">
    <citation type="submission" date="2016-07" db="EMBL/GenBank/DDBJ databases">
        <title>Caryophanon tenue genome sequencing.</title>
        <authorList>
            <person name="Verma A."/>
            <person name="Pal Y."/>
            <person name="Krishnamurthi S."/>
        </authorList>
    </citation>
    <scope>NUCLEOTIDE SEQUENCE [LARGE SCALE GENOMIC DNA]</scope>
    <source>
        <strain evidence="10 11">DSM 14152</strain>
    </source>
</reference>
<feature type="transmembrane region" description="Helical" evidence="7">
    <location>
        <begin position="352"/>
        <end position="371"/>
    </location>
</feature>
<evidence type="ECO:0000313" key="10">
    <source>
        <dbReference type="EMBL" id="OCS88477.1"/>
    </source>
</evidence>
<dbReference type="OrthoDB" id="2489132at2"/>
<evidence type="ECO:0000256" key="7">
    <source>
        <dbReference type="SAM" id="Phobius"/>
    </source>
</evidence>
<dbReference type="GO" id="GO:0007165">
    <property type="term" value="P:signal transduction"/>
    <property type="evidence" value="ECO:0007669"/>
    <property type="project" value="UniProtKB-KW"/>
</dbReference>
<evidence type="ECO:0000256" key="2">
    <source>
        <dbReference type="ARBA" id="ARBA00022475"/>
    </source>
</evidence>
<dbReference type="STRING" id="33978.A6M13_01120"/>
<feature type="transmembrane region" description="Helical" evidence="7">
    <location>
        <begin position="323"/>
        <end position="346"/>
    </location>
</feature>
<keyword evidence="7" id="KW-1133">Transmembrane helix</keyword>
<evidence type="ECO:0000256" key="1">
    <source>
        <dbReference type="ARBA" id="ARBA00004236"/>
    </source>
</evidence>
<comment type="similarity">
    <text evidence="5">Belongs to the methyl-accepting chemotaxis (MCP) protein family.</text>
</comment>
<comment type="subcellular location">
    <subcellularLocation>
        <location evidence="1">Cell membrane</location>
    </subcellularLocation>
</comment>
<dbReference type="InterPro" id="IPR004089">
    <property type="entry name" value="MCPsignal_dom"/>
</dbReference>
<evidence type="ECO:0000256" key="4">
    <source>
        <dbReference type="ARBA" id="ARBA00023224"/>
    </source>
</evidence>
<feature type="domain" description="HAMP" evidence="9">
    <location>
        <begin position="376"/>
        <end position="432"/>
    </location>
</feature>
<dbReference type="SMART" id="SM00283">
    <property type="entry name" value="MA"/>
    <property type="match status" value="1"/>
</dbReference>
<evidence type="ECO:0000256" key="6">
    <source>
        <dbReference type="PROSITE-ProRule" id="PRU00284"/>
    </source>
</evidence>
<dbReference type="Gene3D" id="1.10.287.950">
    <property type="entry name" value="Methyl-accepting chemotaxis protein"/>
    <property type="match status" value="1"/>
</dbReference>
<evidence type="ECO:0000256" key="3">
    <source>
        <dbReference type="ARBA" id="ARBA00023136"/>
    </source>
</evidence>
<dbReference type="PANTHER" id="PTHR32089:SF112">
    <property type="entry name" value="LYSOZYME-LIKE PROTEIN-RELATED"/>
    <property type="match status" value="1"/>
</dbReference>
<comment type="caution">
    <text evidence="10">The sequence shown here is derived from an EMBL/GenBank/DDBJ whole genome shotgun (WGS) entry which is preliminary data.</text>
</comment>
<protein>
    <recommendedName>
        <fullName evidence="12">Chemotaxis protein</fullName>
    </recommendedName>
</protein>
<gene>
    <name evidence="10" type="ORF">A6M13_01120</name>
</gene>
<evidence type="ECO:0008006" key="12">
    <source>
        <dbReference type="Google" id="ProtNLM"/>
    </source>
</evidence>
<keyword evidence="4 6" id="KW-0807">Transducer</keyword>
<dbReference type="RefSeq" id="WP_066542271.1">
    <property type="nucleotide sequence ID" value="NZ_MASJ01000001.1"/>
</dbReference>
<sequence>MGMFGWLSLKEGFPLWLSTTLNKHTIAEKEMIFENIAKNRVSTLTEWTTDRWTSLYSRQEEMRYVQQEDLPAFLVTSKERSTYFTELFLINEAHHVYASSYARAEASTALYEQAIAHVLATKQPLLYGPFVDALTEEIGGRTSKFHDAVTLLFLLPIMVEDNTTHILAARVPNDVIGDLIQREAGHIYAESGDNYVFMVKPYFQKDILPGTALSRSRFEDASFSLGDNLKGGIKTKHWGIVKIQQHTEFEIRFTDPATKELHPGVQRTIEHGDNLMVEFPGYSDYRHIPVIGKGVTFQLPHSLDSWGMMCEADLEEVYRTRSIGVTLGASFMMFMLANIILFQLLMMLNVPPLAIFLVNVVYVIGGGMFFIKKRLKPIVQQVRTMTTGIQMIAEGGGDLTRRISADMLTNNEVGMMGRWVNNFVDSQSLLLAKVQQTTDRVTQTNEVLRQKSSQVEQQSLHVQEDVQEMFSAMDQQLHDVHTAMTRIDEIRTSMEMLEQSSLTQLHEVQTQVAGISHKMGAIVQEVRQAQHMTKAFSVSSRSIEGVVTSIRAIADQTNLLALNASIEAARAGEHGKGFAVVADEIRKLANETKVATGDIDETLRQIEHSAVAVEQAIGQGTEEVQQGAIYIDDVKSVLLAMSHQGQNHPEVTEQMRDIVRSIAASSEQNVRAAKNVEQAMEKMLQIMVQVQHETERSGLVIHNLSQTVQKFDV</sequence>
<evidence type="ECO:0000313" key="11">
    <source>
        <dbReference type="Proteomes" id="UP000093199"/>
    </source>
</evidence>
<dbReference type="EMBL" id="MASJ01000001">
    <property type="protein sequence ID" value="OCS88477.1"/>
    <property type="molecule type" value="Genomic_DNA"/>
</dbReference>
<dbReference type="Pfam" id="PF00015">
    <property type="entry name" value="MCPsignal"/>
    <property type="match status" value="1"/>
</dbReference>
<dbReference type="InterPro" id="IPR003660">
    <property type="entry name" value="HAMP_dom"/>
</dbReference>
<accession>A0A1C0YMT0</accession>
<name>A0A1C0YMT0_9BACL</name>
<feature type="domain" description="Methyl-accepting transducer" evidence="8">
    <location>
        <begin position="451"/>
        <end position="677"/>
    </location>
</feature>
<keyword evidence="2" id="KW-1003">Cell membrane</keyword>
<organism evidence="10 11">
    <name type="scientific">Caryophanon tenue</name>
    <dbReference type="NCBI Taxonomy" id="33978"/>
    <lineage>
        <taxon>Bacteria</taxon>
        <taxon>Bacillati</taxon>
        <taxon>Bacillota</taxon>
        <taxon>Bacilli</taxon>
        <taxon>Bacillales</taxon>
        <taxon>Caryophanaceae</taxon>
        <taxon>Caryophanon</taxon>
    </lineage>
</organism>
<dbReference type="Proteomes" id="UP000093199">
    <property type="component" value="Unassembled WGS sequence"/>
</dbReference>
<keyword evidence="3 7" id="KW-0472">Membrane</keyword>
<dbReference type="PROSITE" id="PS50111">
    <property type="entry name" value="CHEMOTAXIS_TRANSDUC_2"/>
    <property type="match status" value="1"/>
</dbReference>
<dbReference type="SUPFAM" id="SSF58104">
    <property type="entry name" value="Methyl-accepting chemotaxis protein (MCP) signaling domain"/>
    <property type="match status" value="1"/>
</dbReference>
<dbReference type="AlphaFoldDB" id="A0A1C0YMT0"/>